<dbReference type="AlphaFoldDB" id="A0A1M0CY34"/>
<dbReference type="RefSeq" id="WP_001361567.1">
    <property type="nucleotide sequence ID" value="NZ_AP017617.1"/>
</dbReference>
<dbReference type="Proteomes" id="UP000523197">
    <property type="component" value="Unassembled WGS sequence"/>
</dbReference>
<dbReference type="SUPFAM" id="SSF49401">
    <property type="entry name" value="Bacterial adhesins"/>
    <property type="match status" value="1"/>
</dbReference>
<evidence type="ECO:0000313" key="1">
    <source>
        <dbReference type="EMBL" id="MBA1888787.1"/>
    </source>
</evidence>
<dbReference type="EMBL" id="JABFNF010000026">
    <property type="protein sequence ID" value="MBA1888787.1"/>
    <property type="molecule type" value="Genomic_DNA"/>
</dbReference>
<sequence length="175" mass="17697">MKKLVLGSAILAVLGMTSTAMAANNGTVNFTGAVSSATCDLKVTNASGAEIPTVDLGTVSTTGTPASVQFKLVPSDNACLAKNGAQISWTSNNLTTQGFSNATTGGTNAYMALLTSNAQETGASSYVKSGQTTFNYQVTSGGIRSFDYSASLVKPTGTVTPGAFSTSASYVVAYK</sequence>
<dbReference type="InterPro" id="IPR050263">
    <property type="entry name" value="Bact_Fimbrial_Adh_Pro"/>
</dbReference>
<reference evidence="1 2" key="1">
    <citation type="submission" date="2020-05" db="EMBL/GenBank/DDBJ databases">
        <title>Epidemiological investigations into extended-spectrum beta-lactam resistant Escherichia coli ST457 carried by Australian Silver gulls identified clonal lineages that cause ExPEC disease.</title>
        <authorList>
            <person name="Nesporova K."/>
            <person name="Wyrsch E.R."/>
            <person name="Valcek A."/>
            <person name="Bitar I."/>
            <person name="Chaw K."/>
            <person name="Harris P."/>
            <person name="Hrabak J."/>
            <person name="Djordjevic S.P."/>
            <person name="Dolejska M."/>
        </authorList>
    </citation>
    <scope>NUCLEOTIDE SEQUENCE [LARGE SCALE GENOMIC DNA]</scope>
    <source>
        <strain evidence="1 2">CE1966</strain>
    </source>
</reference>
<dbReference type="GO" id="GO:0009289">
    <property type="term" value="C:pilus"/>
    <property type="evidence" value="ECO:0007669"/>
    <property type="project" value="InterPro"/>
</dbReference>
<dbReference type="InterPro" id="IPR036937">
    <property type="entry name" value="Adhesion_dom_fimbrial_sf"/>
</dbReference>
<comment type="caution">
    <text evidence="1">The sequence shown here is derived from an EMBL/GenBank/DDBJ whole genome shotgun (WGS) entry which is preliminary data.</text>
</comment>
<protein>
    <submittedName>
        <fullName evidence="1">Fimbrial protein</fullName>
    </submittedName>
</protein>
<accession>A0A1M0CY34</accession>
<dbReference type="Gene3D" id="2.60.40.1090">
    <property type="entry name" value="Fimbrial-type adhesion domain"/>
    <property type="match status" value="1"/>
</dbReference>
<dbReference type="PANTHER" id="PTHR33420:SF12">
    <property type="entry name" value="FIMBRIN-LIKE PROTEIN FIMI-RELATED"/>
    <property type="match status" value="1"/>
</dbReference>
<proteinExistence type="predicted"/>
<dbReference type="PANTHER" id="PTHR33420">
    <property type="entry name" value="FIMBRIAL SUBUNIT ELFA-RELATED"/>
    <property type="match status" value="1"/>
</dbReference>
<dbReference type="GO" id="GO:0043709">
    <property type="term" value="P:cell adhesion involved in single-species biofilm formation"/>
    <property type="evidence" value="ECO:0007669"/>
    <property type="project" value="TreeGrafter"/>
</dbReference>
<evidence type="ECO:0000313" key="2">
    <source>
        <dbReference type="Proteomes" id="UP000523197"/>
    </source>
</evidence>
<dbReference type="InterPro" id="IPR008966">
    <property type="entry name" value="Adhesion_dom_sf"/>
</dbReference>
<organism evidence="1 2">
    <name type="scientific">Escherichia coli</name>
    <dbReference type="NCBI Taxonomy" id="562"/>
    <lineage>
        <taxon>Bacteria</taxon>
        <taxon>Pseudomonadati</taxon>
        <taxon>Pseudomonadota</taxon>
        <taxon>Gammaproteobacteria</taxon>
        <taxon>Enterobacterales</taxon>
        <taxon>Enterobacteriaceae</taxon>
        <taxon>Escherichia</taxon>
    </lineage>
</organism>
<gene>
    <name evidence="1" type="ORF">HLX92_21745</name>
</gene>
<name>A0A1M0CY34_ECOLX</name>